<dbReference type="EMBL" id="BQNB010011642">
    <property type="protein sequence ID" value="GJS93232.1"/>
    <property type="molecule type" value="Genomic_DNA"/>
</dbReference>
<dbReference type="InterPro" id="IPR027124">
    <property type="entry name" value="Swc5/CFDP1/2"/>
</dbReference>
<dbReference type="PANTHER" id="PTHR23227">
    <property type="entry name" value="BUCENTAUR RELATED"/>
    <property type="match status" value="1"/>
</dbReference>
<organism evidence="1 2">
    <name type="scientific">Tanacetum coccineum</name>
    <dbReference type="NCBI Taxonomy" id="301880"/>
    <lineage>
        <taxon>Eukaryota</taxon>
        <taxon>Viridiplantae</taxon>
        <taxon>Streptophyta</taxon>
        <taxon>Embryophyta</taxon>
        <taxon>Tracheophyta</taxon>
        <taxon>Spermatophyta</taxon>
        <taxon>Magnoliopsida</taxon>
        <taxon>eudicotyledons</taxon>
        <taxon>Gunneridae</taxon>
        <taxon>Pentapetalae</taxon>
        <taxon>asterids</taxon>
        <taxon>campanulids</taxon>
        <taxon>Asterales</taxon>
        <taxon>Asteraceae</taxon>
        <taxon>Asteroideae</taxon>
        <taxon>Anthemideae</taxon>
        <taxon>Anthemidinae</taxon>
        <taxon>Tanacetum</taxon>
    </lineage>
</organism>
<accession>A0ABQ4ZVP5</accession>
<dbReference type="PANTHER" id="PTHR23227:SF67">
    <property type="entry name" value="CRANIOFACIAL DEVELOPMENT PROTEIN 2-LIKE"/>
    <property type="match status" value="1"/>
</dbReference>
<dbReference type="InterPro" id="IPR036691">
    <property type="entry name" value="Endo/exonu/phosph_ase_sf"/>
</dbReference>
<dbReference type="Proteomes" id="UP001151760">
    <property type="component" value="Unassembled WGS sequence"/>
</dbReference>
<sequence length="205" mass="22487">MTVIWGDLNGHIEAAANGYARVHKDFGFGAKNKEGRAILEFATAHDLILANSFFKKSGAHLITFQSGGHNTQIDYFIIRIGDLKACKDCRAIPSEACSLQHRATISEKLSALKEGTPASNDDHMWNILTRVIKDVAKDSLGVASESASSFNGNQEDIDMAKERYKVAKIEAKIAVAHAKDKAYENLYKKLDSKEGANDIYKIAKA</sequence>
<reference evidence="1" key="1">
    <citation type="journal article" date="2022" name="Int. J. Mol. Sci.">
        <title>Draft Genome of Tanacetum Coccineum: Genomic Comparison of Closely Related Tanacetum-Family Plants.</title>
        <authorList>
            <person name="Yamashiro T."/>
            <person name="Shiraishi A."/>
            <person name="Nakayama K."/>
            <person name="Satake H."/>
        </authorList>
    </citation>
    <scope>NUCLEOTIDE SEQUENCE</scope>
</reference>
<name>A0ABQ4ZVP5_9ASTR</name>
<protein>
    <submittedName>
        <fullName evidence="1">Retrovirus-related pol polyprotein LINE-1</fullName>
    </submittedName>
</protein>
<dbReference type="Gene3D" id="3.60.10.10">
    <property type="entry name" value="Endonuclease/exonuclease/phosphatase"/>
    <property type="match status" value="1"/>
</dbReference>
<comment type="caution">
    <text evidence="1">The sequence shown here is derived from an EMBL/GenBank/DDBJ whole genome shotgun (WGS) entry which is preliminary data.</text>
</comment>
<proteinExistence type="predicted"/>
<evidence type="ECO:0000313" key="2">
    <source>
        <dbReference type="Proteomes" id="UP001151760"/>
    </source>
</evidence>
<reference evidence="1" key="2">
    <citation type="submission" date="2022-01" db="EMBL/GenBank/DDBJ databases">
        <authorList>
            <person name="Yamashiro T."/>
            <person name="Shiraishi A."/>
            <person name="Satake H."/>
            <person name="Nakayama K."/>
        </authorList>
    </citation>
    <scope>NUCLEOTIDE SEQUENCE</scope>
</reference>
<evidence type="ECO:0000313" key="1">
    <source>
        <dbReference type="EMBL" id="GJS93232.1"/>
    </source>
</evidence>
<keyword evidence="2" id="KW-1185">Reference proteome</keyword>
<gene>
    <name evidence="1" type="ORF">Tco_0800200</name>
</gene>